<evidence type="ECO:0000313" key="12">
    <source>
        <dbReference type="Proteomes" id="UP000440578"/>
    </source>
</evidence>
<keyword evidence="12" id="KW-1185">Reference proteome</keyword>
<reference evidence="11 12" key="1">
    <citation type="submission" date="2019-07" db="EMBL/GenBank/DDBJ databases">
        <title>Draft genome assembly of a fouling barnacle, Amphibalanus amphitrite (Darwin, 1854): The first reference genome for Thecostraca.</title>
        <authorList>
            <person name="Kim W."/>
        </authorList>
    </citation>
    <scope>NUCLEOTIDE SEQUENCE [LARGE SCALE GENOMIC DNA]</scope>
    <source>
        <strain evidence="11">SNU_AA5</strain>
        <tissue evidence="11">Soma without cirri and trophi</tissue>
    </source>
</reference>
<evidence type="ECO:0000259" key="10">
    <source>
        <dbReference type="SMART" id="SM00500"/>
    </source>
</evidence>
<evidence type="ECO:0000256" key="3">
    <source>
        <dbReference type="ARBA" id="ARBA00018242"/>
    </source>
</evidence>
<evidence type="ECO:0000256" key="4">
    <source>
        <dbReference type="ARBA" id="ARBA00022664"/>
    </source>
</evidence>
<dbReference type="FunFam" id="1.20.940.10:FF:000002">
    <property type="entry name" value="Pre-mRNA processing factor 18"/>
    <property type="match status" value="1"/>
</dbReference>
<evidence type="ECO:0000256" key="1">
    <source>
        <dbReference type="ARBA" id="ARBA00004324"/>
    </source>
</evidence>
<dbReference type="SUPFAM" id="SSF158230">
    <property type="entry name" value="PRP4-like"/>
    <property type="match status" value="1"/>
</dbReference>
<dbReference type="Gene3D" id="1.20.940.10">
    <property type="entry name" value="Functional domain of the splicing factor Prp18"/>
    <property type="match status" value="1"/>
</dbReference>
<dbReference type="FunFam" id="4.10.280.110:FF:000001">
    <property type="entry name" value="pre-mRNA-splicing factor 18 isoform X2"/>
    <property type="match status" value="1"/>
</dbReference>
<dbReference type="InterPro" id="IPR014906">
    <property type="entry name" value="PRP4-like"/>
</dbReference>
<dbReference type="InterPro" id="IPR036285">
    <property type="entry name" value="PRP4-like_sf"/>
</dbReference>
<keyword evidence="5" id="KW-0747">Spliceosome</keyword>
<dbReference type="Gene3D" id="4.10.280.110">
    <property type="entry name" value="Pre-mRNA processing factor 4 domain"/>
    <property type="match status" value="1"/>
</dbReference>
<dbReference type="Pfam" id="PF08799">
    <property type="entry name" value="PRP4"/>
    <property type="match status" value="1"/>
</dbReference>
<dbReference type="GO" id="GO:0005682">
    <property type="term" value="C:U5 snRNP"/>
    <property type="evidence" value="ECO:0007669"/>
    <property type="project" value="TreeGrafter"/>
</dbReference>
<evidence type="ECO:0000256" key="9">
    <source>
        <dbReference type="SAM" id="MobiDB-lite"/>
    </source>
</evidence>
<dbReference type="InterPro" id="IPR004098">
    <property type="entry name" value="Prp18"/>
</dbReference>
<dbReference type="GO" id="GO:0071021">
    <property type="term" value="C:U2-type post-spliceosomal complex"/>
    <property type="evidence" value="ECO:0007669"/>
    <property type="project" value="TreeGrafter"/>
</dbReference>
<accession>A0A6A4VJN3</accession>
<protein>
    <recommendedName>
        <fullName evidence="3">Pre-mRNA-splicing factor 18</fullName>
    </recommendedName>
    <alternativeName>
        <fullName evidence="8">PRP18 homolog</fullName>
    </alternativeName>
</protein>
<dbReference type="InterPro" id="IPR039979">
    <property type="entry name" value="PRPF18"/>
</dbReference>
<gene>
    <name evidence="11" type="primary">prpf18</name>
    <name evidence="11" type="ORF">FJT64_001109</name>
</gene>
<comment type="caution">
    <text evidence="11">The sequence shown here is derived from an EMBL/GenBank/DDBJ whole genome shotgun (WGS) entry which is preliminary data.</text>
</comment>
<feature type="compositionally biased region" description="Basic and acidic residues" evidence="9">
    <location>
        <begin position="151"/>
        <end position="163"/>
    </location>
</feature>
<dbReference type="GO" id="GO:0000350">
    <property type="term" value="P:generation of catalytic spliceosome for second transesterification step"/>
    <property type="evidence" value="ECO:0007669"/>
    <property type="project" value="TreeGrafter"/>
</dbReference>
<keyword evidence="4" id="KW-0507">mRNA processing</keyword>
<evidence type="ECO:0000256" key="2">
    <source>
        <dbReference type="ARBA" id="ARBA00008137"/>
    </source>
</evidence>
<feature type="domain" description="Pre-mRNA processing factor 4 (PRP4)-like" evidence="10">
    <location>
        <begin position="75"/>
        <end position="125"/>
    </location>
</feature>
<comment type="similarity">
    <text evidence="2">Belongs to the PRP18 family.</text>
</comment>
<dbReference type="Proteomes" id="UP000440578">
    <property type="component" value="Unassembled WGS sequence"/>
</dbReference>
<dbReference type="OrthoDB" id="10261918at2759"/>
<organism evidence="11 12">
    <name type="scientific">Amphibalanus amphitrite</name>
    <name type="common">Striped barnacle</name>
    <name type="synonym">Balanus amphitrite</name>
    <dbReference type="NCBI Taxonomy" id="1232801"/>
    <lineage>
        <taxon>Eukaryota</taxon>
        <taxon>Metazoa</taxon>
        <taxon>Ecdysozoa</taxon>
        <taxon>Arthropoda</taxon>
        <taxon>Crustacea</taxon>
        <taxon>Multicrustacea</taxon>
        <taxon>Cirripedia</taxon>
        <taxon>Thoracica</taxon>
        <taxon>Thoracicalcarea</taxon>
        <taxon>Balanomorpha</taxon>
        <taxon>Balanoidea</taxon>
        <taxon>Balanidae</taxon>
        <taxon>Amphibalaninae</taxon>
        <taxon>Amphibalanus</taxon>
    </lineage>
</organism>
<name>A0A6A4VJN3_AMPAM</name>
<dbReference type="SMART" id="SM00500">
    <property type="entry name" value="SFM"/>
    <property type="match status" value="1"/>
</dbReference>
<sequence length="354" mass="40084">MDILKAEIERKKRQLAEKNVLAPDKKYFKRGDLAARDAEEYRQRCGLVEEGAIPRRAVPQSVADADHAQAGGAELSRSEVVRRLRDRLEPILLFGETELEAFRRLRRLEILEPEVNRGMRNDFQAAMDQVDAAYLAEYLQQSGSGSGSDGDAERPAAAEDEPRLTMAEIQSEAAGRLGSGDAAFDTQLLIKLYKCLLLEWGDSIHNLPRAEREAIKNKMALATYKQTQQYLKPLFRQLKNGQLPEDIRESLVEIAQFMLDRNYIKANDTYLQMAIGNAAWPIGVTMVGIHARTGREKIFSKHVAHVMNDETQRKFIQGLKRLMTKCQEFYPTDPSRSVEYGGLTEVKKVPESDE</sequence>
<evidence type="ECO:0000256" key="8">
    <source>
        <dbReference type="ARBA" id="ARBA00031388"/>
    </source>
</evidence>
<dbReference type="SUPFAM" id="SSF47938">
    <property type="entry name" value="Functional domain of the splicing factor Prp18"/>
    <property type="match status" value="1"/>
</dbReference>
<dbReference type="EMBL" id="VIIS01001875">
    <property type="protein sequence ID" value="KAF0291510.1"/>
    <property type="molecule type" value="Genomic_DNA"/>
</dbReference>
<dbReference type="PANTHER" id="PTHR13007:SF19">
    <property type="entry name" value="PRE-MRNA-SPLICING FACTOR 18"/>
    <property type="match status" value="1"/>
</dbReference>
<keyword evidence="7" id="KW-0539">Nucleus</keyword>
<evidence type="ECO:0000256" key="5">
    <source>
        <dbReference type="ARBA" id="ARBA00022728"/>
    </source>
</evidence>
<dbReference type="GO" id="GO:0046540">
    <property type="term" value="C:U4/U6 x U5 tri-snRNP complex"/>
    <property type="evidence" value="ECO:0007669"/>
    <property type="project" value="TreeGrafter"/>
</dbReference>
<dbReference type="AlphaFoldDB" id="A0A6A4VJN3"/>
<dbReference type="GO" id="GO:0016607">
    <property type="term" value="C:nuclear speck"/>
    <property type="evidence" value="ECO:0007669"/>
    <property type="project" value="UniProtKB-SubCell"/>
</dbReference>
<feature type="region of interest" description="Disordered" evidence="9">
    <location>
        <begin position="141"/>
        <end position="163"/>
    </location>
</feature>
<dbReference type="Pfam" id="PF02840">
    <property type="entry name" value="Prp18"/>
    <property type="match status" value="1"/>
</dbReference>
<keyword evidence="6" id="KW-0508">mRNA splicing</keyword>
<comment type="subcellular location">
    <subcellularLocation>
        <location evidence="1">Nucleus speckle</location>
    </subcellularLocation>
</comment>
<evidence type="ECO:0000256" key="6">
    <source>
        <dbReference type="ARBA" id="ARBA00023187"/>
    </source>
</evidence>
<evidence type="ECO:0000256" key="7">
    <source>
        <dbReference type="ARBA" id="ARBA00023242"/>
    </source>
</evidence>
<dbReference type="PANTHER" id="PTHR13007">
    <property type="entry name" value="PRE-MRNA SPLICING FACTOR-RELATED"/>
    <property type="match status" value="1"/>
</dbReference>
<evidence type="ECO:0000313" key="11">
    <source>
        <dbReference type="EMBL" id="KAF0291510.1"/>
    </source>
</evidence>
<proteinExistence type="inferred from homology"/>